<dbReference type="InterPro" id="IPR003594">
    <property type="entry name" value="HATPase_dom"/>
</dbReference>
<keyword evidence="7" id="KW-0547">Nucleotide-binding</keyword>
<keyword evidence="8" id="KW-0418">Kinase</keyword>
<keyword evidence="9" id="KW-0067">ATP-binding</keyword>
<dbReference type="FunFam" id="3.30.450.40:FF:000035">
    <property type="entry name" value="PAS sensor protein"/>
    <property type="match status" value="1"/>
</dbReference>
<evidence type="ECO:0000256" key="11">
    <source>
        <dbReference type="ARBA" id="ARBA00023012"/>
    </source>
</evidence>
<keyword evidence="6 14" id="KW-0812">Transmembrane</keyword>
<keyword evidence="11" id="KW-0902">Two-component regulatory system</keyword>
<feature type="transmembrane region" description="Helical" evidence="14">
    <location>
        <begin position="116"/>
        <end position="136"/>
    </location>
</feature>
<dbReference type="SUPFAM" id="SSF47384">
    <property type="entry name" value="Homodimeric domain of signal transducing histidine kinase"/>
    <property type="match status" value="1"/>
</dbReference>
<dbReference type="InterPro" id="IPR036890">
    <property type="entry name" value="HATPase_C_sf"/>
</dbReference>
<evidence type="ECO:0000256" key="8">
    <source>
        <dbReference type="ARBA" id="ARBA00022777"/>
    </source>
</evidence>
<reference evidence="17 18" key="1">
    <citation type="submission" date="2020-04" db="EMBL/GenBank/DDBJ databases">
        <title>Draft genome of Pyxidicoccus fallax type strain.</title>
        <authorList>
            <person name="Whitworth D.E."/>
        </authorList>
    </citation>
    <scope>NUCLEOTIDE SEQUENCE [LARGE SCALE GENOMIC DNA]</scope>
    <source>
        <strain evidence="17 18">DSM 14698</strain>
    </source>
</reference>
<dbReference type="InterPro" id="IPR035965">
    <property type="entry name" value="PAS-like_dom_sf"/>
</dbReference>
<dbReference type="Gene3D" id="3.30.450.20">
    <property type="entry name" value="PAS domain"/>
    <property type="match status" value="1"/>
</dbReference>
<feature type="domain" description="Histidine kinase" evidence="15">
    <location>
        <begin position="490"/>
        <end position="710"/>
    </location>
</feature>
<dbReference type="AlphaFoldDB" id="A0A848LC99"/>
<evidence type="ECO:0000259" key="15">
    <source>
        <dbReference type="PROSITE" id="PS50109"/>
    </source>
</evidence>
<dbReference type="InterPro" id="IPR005467">
    <property type="entry name" value="His_kinase_dom"/>
</dbReference>
<dbReference type="GO" id="GO:0016020">
    <property type="term" value="C:membrane"/>
    <property type="evidence" value="ECO:0007669"/>
    <property type="project" value="UniProtKB-SubCell"/>
</dbReference>
<dbReference type="PANTHER" id="PTHR43547:SF2">
    <property type="entry name" value="HYBRID SIGNAL TRANSDUCTION HISTIDINE KINASE C"/>
    <property type="match status" value="1"/>
</dbReference>
<organism evidence="17 18">
    <name type="scientific">Pyxidicoccus fallax</name>
    <dbReference type="NCBI Taxonomy" id="394095"/>
    <lineage>
        <taxon>Bacteria</taxon>
        <taxon>Pseudomonadati</taxon>
        <taxon>Myxococcota</taxon>
        <taxon>Myxococcia</taxon>
        <taxon>Myxococcales</taxon>
        <taxon>Cystobacterineae</taxon>
        <taxon>Myxococcaceae</taxon>
        <taxon>Pyxidicoccus</taxon>
    </lineage>
</organism>
<evidence type="ECO:0000256" key="3">
    <source>
        <dbReference type="ARBA" id="ARBA00012438"/>
    </source>
</evidence>
<name>A0A848LC99_9BACT</name>
<keyword evidence="4" id="KW-0597">Phosphoprotein</keyword>
<evidence type="ECO:0000313" key="17">
    <source>
        <dbReference type="EMBL" id="NMO16094.1"/>
    </source>
</evidence>
<feature type="domain" description="PAC" evidence="16">
    <location>
        <begin position="235"/>
        <end position="289"/>
    </location>
</feature>
<dbReference type="Proteomes" id="UP000518300">
    <property type="component" value="Unassembled WGS sequence"/>
</dbReference>
<sequence>MSEPLHRAALPASPPSVHDVPAPPPPSGGRWRRLLESEGGRYAVAVGAFLTAFALQSGLWSFMSVTPFLFFFGAVMVSGWWGGWGPALLTTALTLVAVDYYFLAPFHSFVLGPGNALSLVLFTLLALLITLLNVMFRRVDSERAVLLERERAARSAAEAERARLHAIFMEAPAHIVFLNGPSHVYTFSNTLNDALLGHRPLMGRTVQEAVPEAEAQGIIAMLDRVYTTGEPFIGHALPARFQRADGSSPEIFLNLVYQPTRDAQGRVDGLAGFGFDVTDVVRARQRAEALATDLRQAEGRLRLLAESGALLATSLDPEATLREMARLVVPALADWCLVDLAEPDGTFRRVGVTHAAPEDTDLAKEVQRFPLRPDGNHHHPPTEALLRAEPLLIEDFTPERIRRSTHSEEHARVMQATGLLSLISVPLVARGSMLGVLTFFTTTRSGRRYTPADVPLGAELAHRAALSMENARLYREAQEAIRLRDEFMSIASHELKTPLTPLSLKLQALARELARHPDAIPRRVVESYLEVGTRQVKKLSELVGDLLDVSRITTGRVTVTLEDVDVDALVREVLARYEPQAARAGSTLQLDCRASGFVGRWDRLRLEQVITNLVDNAVKYGSGNPIHVCLEETPGGARLKVRDEGIGIDPEYLPRLFGRFERAVSERHYGGLGLGLYITRTLVEMMGGHVRVESEPGKGSTFTVELPRDSSAFVASAGEDARPR</sequence>
<dbReference type="EC" id="2.7.13.3" evidence="3"/>
<dbReference type="InterPro" id="IPR013656">
    <property type="entry name" value="PAS_4"/>
</dbReference>
<dbReference type="SUPFAM" id="SSF55785">
    <property type="entry name" value="PYP-like sensor domain (PAS domain)"/>
    <property type="match status" value="1"/>
</dbReference>
<dbReference type="InterPro" id="IPR036097">
    <property type="entry name" value="HisK_dim/P_sf"/>
</dbReference>
<dbReference type="Gene3D" id="1.20.120.620">
    <property type="entry name" value="Backbone structure of the membrane domain of e. Coli histidine kinase receptor kdpd"/>
    <property type="match status" value="1"/>
</dbReference>
<dbReference type="InterPro" id="IPR025201">
    <property type="entry name" value="KdpD_TM"/>
</dbReference>
<evidence type="ECO:0000256" key="9">
    <source>
        <dbReference type="ARBA" id="ARBA00022840"/>
    </source>
</evidence>
<dbReference type="Pfam" id="PF13493">
    <property type="entry name" value="DUF4118"/>
    <property type="match status" value="1"/>
</dbReference>
<evidence type="ECO:0000256" key="2">
    <source>
        <dbReference type="ARBA" id="ARBA00004141"/>
    </source>
</evidence>
<dbReference type="SUPFAM" id="SSF55874">
    <property type="entry name" value="ATPase domain of HSP90 chaperone/DNA topoisomerase II/histidine kinase"/>
    <property type="match status" value="1"/>
</dbReference>
<comment type="subcellular location">
    <subcellularLocation>
        <location evidence="2">Membrane</location>
        <topology evidence="2">Multi-pass membrane protein</topology>
    </subcellularLocation>
</comment>
<feature type="region of interest" description="Disordered" evidence="13">
    <location>
        <begin position="1"/>
        <end position="27"/>
    </location>
</feature>
<keyword evidence="12 14" id="KW-0472">Membrane</keyword>
<dbReference type="InterPro" id="IPR003661">
    <property type="entry name" value="HisK_dim/P_dom"/>
</dbReference>
<evidence type="ECO:0000256" key="7">
    <source>
        <dbReference type="ARBA" id="ARBA00022741"/>
    </source>
</evidence>
<keyword evidence="10 14" id="KW-1133">Transmembrane helix</keyword>
<dbReference type="RefSeq" id="WP_169345390.1">
    <property type="nucleotide sequence ID" value="NZ_JABBJJ010000056.1"/>
</dbReference>
<proteinExistence type="predicted"/>
<dbReference type="InterPro" id="IPR003018">
    <property type="entry name" value="GAF"/>
</dbReference>
<dbReference type="SMART" id="SM00387">
    <property type="entry name" value="HATPase_c"/>
    <property type="match status" value="1"/>
</dbReference>
<dbReference type="Pfam" id="PF02518">
    <property type="entry name" value="HATPase_c"/>
    <property type="match status" value="1"/>
</dbReference>
<dbReference type="SMART" id="SM00065">
    <property type="entry name" value="GAF"/>
    <property type="match status" value="1"/>
</dbReference>
<dbReference type="InterPro" id="IPR038318">
    <property type="entry name" value="KdpD_sf"/>
</dbReference>
<dbReference type="Gene3D" id="3.30.565.10">
    <property type="entry name" value="Histidine kinase-like ATPase, C-terminal domain"/>
    <property type="match status" value="1"/>
</dbReference>
<evidence type="ECO:0000256" key="14">
    <source>
        <dbReference type="SAM" id="Phobius"/>
    </source>
</evidence>
<feature type="transmembrane region" description="Helical" evidence="14">
    <location>
        <begin position="42"/>
        <end position="63"/>
    </location>
</feature>
<evidence type="ECO:0000256" key="5">
    <source>
        <dbReference type="ARBA" id="ARBA00022679"/>
    </source>
</evidence>
<dbReference type="Pfam" id="PF01590">
    <property type="entry name" value="GAF"/>
    <property type="match status" value="1"/>
</dbReference>
<evidence type="ECO:0000256" key="13">
    <source>
        <dbReference type="SAM" id="MobiDB-lite"/>
    </source>
</evidence>
<dbReference type="Gene3D" id="1.10.287.130">
    <property type="match status" value="1"/>
</dbReference>
<dbReference type="InterPro" id="IPR029016">
    <property type="entry name" value="GAF-like_dom_sf"/>
</dbReference>
<evidence type="ECO:0000256" key="12">
    <source>
        <dbReference type="ARBA" id="ARBA00023136"/>
    </source>
</evidence>
<evidence type="ECO:0000259" key="16">
    <source>
        <dbReference type="PROSITE" id="PS50113"/>
    </source>
</evidence>
<dbReference type="SUPFAM" id="SSF55781">
    <property type="entry name" value="GAF domain-like"/>
    <property type="match status" value="1"/>
</dbReference>
<evidence type="ECO:0000256" key="1">
    <source>
        <dbReference type="ARBA" id="ARBA00000085"/>
    </source>
</evidence>
<comment type="catalytic activity">
    <reaction evidence="1">
        <text>ATP + protein L-histidine = ADP + protein N-phospho-L-histidine.</text>
        <dbReference type="EC" id="2.7.13.3"/>
    </reaction>
</comment>
<dbReference type="PRINTS" id="PR00344">
    <property type="entry name" value="BCTRLSENSOR"/>
</dbReference>
<evidence type="ECO:0000313" key="18">
    <source>
        <dbReference type="Proteomes" id="UP000518300"/>
    </source>
</evidence>
<dbReference type="FunFam" id="3.30.565.10:FF:000006">
    <property type="entry name" value="Sensor histidine kinase WalK"/>
    <property type="match status" value="1"/>
</dbReference>
<keyword evidence="5" id="KW-0808">Transferase</keyword>
<dbReference type="SMART" id="SM00388">
    <property type="entry name" value="HisKA"/>
    <property type="match status" value="1"/>
</dbReference>
<evidence type="ECO:0000256" key="6">
    <source>
        <dbReference type="ARBA" id="ARBA00022692"/>
    </source>
</evidence>
<dbReference type="Pfam" id="PF08448">
    <property type="entry name" value="PAS_4"/>
    <property type="match status" value="1"/>
</dbReference>
<dbReference type="PANTHER" id="PTHR43547">
    <property type="entry name" value="TWO-COMPONENT HISTIDINE KINASE"/>
    <property type="match status" value="1"/>
</dbReference>
<protein>
    <recommendedName>
        <fullName evidence="3">histidine kinase</fullName>
        <ecNumber evidence="3">2.7.13.3</ecNumber>
    </recommendedName>
</protein>
<dbReference type="Gene3D" id="3.30.450.40">
    <property type="match status" value="1"/>
</dbReference>
<keyword evidence="18" id="KW-1185">Reference proteome</keyword>
<dbReference type="InterPro" id="IPR004358">
    <property type="entry name" value="Sig_transdc_His_kin-like_C"/>
</dbReference>
<dbReference type="GO" id="GO:0000155">
    <property type="term" value="F:phosphorelay sensor kinase activity"/>
    <property type="evidence" value="ECO:0007669"/>
    <property type="project" value="InterPro"/>
</dbReference>
<gene>
    <name evidence="17" type="ORF">HG543_14715</name>
</gene>
<evidence type="ECO:0000256" key="10">
    <source>
        <dbReference type="ARBA" id="ARBA00022989"/>
    </source>
</evidence>
<dbReference type="GO" id="GO:0005524">
    <property type="term" value="F:ATP binding"/>
    <property type="evidence" value="ECO:0007669"/>
    <property type="project" value="UniProtKB-KW"/>
</dbReference>
<dbReference type="InterPro" id="IPR000700">
    <property type="entry name" value="PAS-assoc_C"/>
</dbReference>
<dbReference type="Pfam" id="PF00512">
    <property type="entry name" value="HisKA"/>
    <property type="match status" value="1"/>
</dbReference>
<dbReference type="EMBL" id="JABBJJ010000056">
    <property type="protein sequence ID" value="NMO16094.1"/>
    <property type="molecule type" value="Genomic_DNA"/>
</dbReference>
<evidence type="ECO:0000256" key="4">
    <source>
        <dbReference type="ARBA" id="ARBA00022553"/>
    </source>
</evidence>
<dbReference type="PROSITE" id="PS50109">
    <property type="entry name" value="HIS_KIN"/>
    <property type="match status" value="1"/>
</dbReference>
<dbReference type="CDD" id="cd00082">
    <property type="entry name" value="HisKA"/>
    <property type="match status" value="1"/>
</dbReference>
<comment type="caution">
    <text evidence="17">The sequence shown here is derived from an EMBL/GenBank/DDBJ whole genome shotgun (WGS) entry which is preliminary data.</text>
</comment>
<dbReference type="PROSITE" id="PS50113">
    <property type="entry name" value="PAC"/>
    <property type="match status" value="1"/>
</dbReference>
<feature type="transmembrane region" description="Helical" evidence="14">
    <location>
        <begin position="83"/>
        <end position="104"/>
    </location>
</feature>
<accession>A0A848LC99</accession>